<dbReference type="PANTHER" id="PTHR11712:SF336">
    <property type="entry name" value="3-OXOACYL-[ACYL-CARRIER-PROTEIN] SYNTHASE, MITOCHONDRIAL"/>
    <property type="match status" value="1"/>
</dbReference>
<reference evidence="5 6" key="1">
    <citation type="submission" date="2022-04" db="EMBL/GenBank/DDBJ databases">
        <title>Genome diversity in the genus Frankia.</title>
        <authorList>
            <person name="Carlos-Shanley C."/>
            <person name="Hahn D."/>
        </authorList>
    </citation>
    <scope>NUCLEOTIDE SEQUENCE [LARGE SCALE GENOMIC DNA]</scope>
    <source>
        <strain evidence="5 6">Ag45/Mut15</strain>
    </source>
</reference>
<dbReference type="InterPro" id="IPR020841">
    <property type="entry name" value="PKS_Beta-ketoAc_synthase_dom"/>
</dbReference>
<dbReference type="Gene3D" id="3.40.47.10">
    <property type="match status" value="1"/>
</dbReference>
<dbReference type="Pfam" id="PF00109">
    <property type="entry name" value="ketoacyl-synt"/>
    <property type="match status" value="1"/>
</dbReference>
<dbReference type="Proteomes" id="UP001201873">
    <property type="component" value="Unassembled WGS sequence"/>
</dbReference>
<evidence type="ECO:0000256" key="1">
    <source>
        <dbReference type="ARBA" id="ARBA00008467"/>
    </source>
</evidence>
<dbReference type="EMBL" id="JALKFT010000002">
    <property type="protein sequence ID" value="MCK9874630.1"/>
    <property type="molecule type" value="Genomic_DNA"/>
</dbReference>
<name>A0ABT0JTC7_9ACTN</name>
<proteinExistence type="inferred from homology"/>
<evidence type="ECO:0000313" key="5">
    <source>
        <dbReference type="EMBL" id="MCK9874630.1"/>
    </source>
</evidence>
<dbReference type="PROSITE" id="PS52004">
    <property type="entry name" value="KS3_2"/>
    <property type="match status" value="1"/>
</dbReference>
<dbReference type="InterPro" id="IPR016039">
    <property type="entry name" value="Thiolase-like"/>
</dbReference>
<dbReference type="InterPro" id="IPR014030">
    <property type="entry name" value="Ketoacyl_synth_N"/>
</dbReference>
<evidence type="ECO:0000256" key="2">
    <source>
        <dbReference type="ARBA" id="ARBA00022679"/>
    </source>
</evidence>
<dbReference type="InterPro" id="IPR014031">
    <property type="entry name" value="Ketoacyl_synth_C"/>
</dbReference>
<comment type="similarity">
    <text evidence="1 3">Belongs to the thiolase-like superfamily. Beta-ketoacyl-ACP synthases family.</text>
</comment>
<dbReference type="Pfam" id="PF02801">
    <property type="entry name" value="Ketoacyl-synt_C"/>
    <property type="match status" value="1"/>
</dbReference>
<evidence type="ECO:0000256" key="3">
    <source>
        <dbReference type="RuleBase" id="RU003694"/>
    </source>
</evidence>
<evidence type="ECO:0000259" key="4">
    <source>
        <dbReference type="PROSITE" id="PS52004"/>
    </source>
</evidence>
<dbReference type="PANTHER" id="PTHR11712">
    <property type="entry name" value="POLYKETIDE SYNTHASE-RELATED"/>
    <property type="match status" value="1"/>
</dbReference>
<organism evidence="5 6">
    <name type="scientific">Frankia umida</name>
    <dbReference type="NCBI Taxonomy" id="573489"/>
    <lineage>
        <taxon>Bacteria</taxon>
        <taxon>Bacillati</taxon>
        <taxon>Actinomycetota</taxon>
        <taxon>Actinomycetes</taxon>
        <taxon>Frankiales</taxon>
        <taxon>Frankiaceae</taxon>
        <taxon>Frankia</taxon>
    </lineage>
</organism>
<dbReference type="RefSeq" id="WP_248823262.1">
    <property type="nucleotide sequence ID" value="NZ_JALKFT010000002.1"/>
</dbReference>
<protein>
    <submittedName>
        <fullName evidence="5">Beta-ketoacyl-[acyl-carrier-protein] synthase family protein</fullName>
    </submittedName>
</protein>
<sequence length="432" mass="44434">MSRTRVVVTGLGTVNALGTDVDSFWSASLAGTSGVRVVNEFPIPPAMSRIAGVVADDWAAGEPLAASLSAGAGAPDRSLLLALAATREAVADAGYSLTELGDVGPRRVAVVISTAISAITSMEGSFRRWSAEGKEPIRAVTRVDGTGSPFQFGSLNAQVAAALGGIPRHYTVTTGCTGGIDAIGAACDLIRAGQADVVVTGAAEAPITPLVVAAFAQIGATSLRNDAPTRASRPFDVDRDGFVLAEGAGILVLESAQHAARRGARARAEISGFGSVNSCFHMTSMPDSGAPIAHASRLALADARVEPNEIDFVNLHGSSTPQNDLAEANAMRRVFGDRAGQIPITSIKSMTGHSLAAANAIEIVSAVRGIETGLVPPTINLDRQDPACPLDVVTGAARELPIHTILKTSSGFSGIHSSLVIERFGRRSEHAH</sequence>
<feature type="domain" description="Ketosynthase family 3 (KS3)" evidence="4">
    <location>
        <begin position="3"/>
        <end position="423"/>
    </location>
</feature>
<evidence type="ECO:0000313" key="6">
    <source>
        <dbReference type="Proteomes" id="UP001201873"/>
    </source>
</evidence>
<dbReference type="CDD" id="cd00834">
    <property type="entry name" value="KAS_I_II"/>
    <property type="match status" value="1"/>
</dbReference>
<gene>
    <name evidence="5" type="ORF">MXD59_02330</name>
</gene>
<comment type="caution">
    <text evidence="5">The sequence shown here is derived from an EMBL/GenBank/DDBJ whole genome shotgun (WGS) entry which is preliminary data.</text>
</comment>
<dbReference type="InterPro" id="IPR000794">
    <property type="entry name" value="Beta-ketoacyl_synthase"/>
</dbReference>
<dbReference type="SUPFAM" id="SSF53901">
    <property type="entry name" value="Thiolase-like"/>
    <property type="match status" value="2"/>
</dbReference>
<keyword evidence="6" id="KW-1185">Reference proteome</keyword>
<dbReference type="SMART" id="SM00825">
    <property type="entry name" value="PKS_KS"/>
    <property type="match status" value="1"/>
</dbReference>
<accession>A0ABT0JTC7</accession>
<keyword evidence="2 3" id="KW-0808">Transferase</keyword>